<protein>
    <submittedName>
        <fullName evidence="1">Uncharacterized protein</fullName>
    </submittedName>
</protein>
<proteinExistence type="predicted"/>
<keyword evidence="2" id="KW-1185">Reference proteome</keyword>
<dbReference type="AlphaFoldDB" id="A0A1R2AN62"/>
<accession>A0A1R2AN62</accession>
<dbReference type="EMBL" id="MPUH01001868">
    <property type="protein sequence ID" value="OMJ65968.1"/>
    <property type="molecule type" value="Genomic_DNA"/>
</dbReference>
<reference evidence="1 2" key="1">
    <citation type="submission" date="2016-11" db="EMBL/GenBank/DDBJ databases">
        <title>The macronuclear genome of Stentor coeruleus: a giant cell with tiny introns.</title>
        <authorList>
            <person name="Slabodnick M."/>
            <person name="Ruby J.G."/>
            <person name="Reiff S.B."/>
            <person name="Swart E.C."/>
            <person name="Gosai S."/>
            <person name="Prabakaran S."/>
            <person name="Witkowska E."/>
            <person name="Larue G.E."/>
            <person name="Fisher S."/>
            <person name="Freeman R.M."/>
            <person name="Gunawardena J."/>
            <person name="Chu W."/>
            <person name="Stover N.A."/>
            <person name="Gregory B.D."/>
            <person name="Nowacki M."/>
            <person name="Derisi J."/>
            <person name="Roy S.W."/>
            <person name="Marshall W.F."/>
            <person name="Sood P."/>
        </authorList>
    </citation>
    <scope>NUCLEOTIDE SEQUENCE [LARGE SCALE GENOMIC DNA]</scope>
    <source>
        <strain evidence="1">WM001</strain>
    </source>
</reference>
<organism evidence="1 2">
    <name type="scientific">Stentor coeruleus</name>
    <dbReference type="NCBI Taxonomy" id="5963"/>
    <lineage>
        <taxon>Eukaryota</taxon>
        <taxon>Sar</taxon>
        <taxon>Alveolata</taxon>
        <taxon>Ciliophora</taxon>
        <taxon>Postciliodesmatophora</taxon>
        <taxon>Heterotrichea</taxon>
        <taxon>Heterotrichida</taxon>
        <taxon>Stentoridae</taxon>
        <taxon>Stentor</taxon>
    </lineage>
</organism>
<evidence type="ECO:0000313" key="2">
    <source>
        <dbReference type="Proteomes" id="UP000187209"/>
    </source>
</evidence>
<name>A0A1R2AN62_9CILI</name>
<evidence type="ECO:0000313" key="1">
    <source>
        <dbReference type="EMBL" id="OMJ65968.1"/>
    </source>
</evidence>
<comment type="caution">
    <text evidence="1">The sequence shown here is derived from an EMBL/GenBank/DDBJ whole genome shotgun (WGS) entry which is preliminary data.</text>
</comment>
<sequence>MSKKLITSVSKKIIPKSEITRQNSGLNVTLKLKASSHKIIPQVLNKKLINTKNHIEPSKLSSLSPTKDIVMLKLKKDAIQRPYNQEVHTPLINKEFSIDHRNLYWRKKTLEQYKRAKNLKPKKSCVDKVKISNKKCKAKKLKTQKNSKANNNQTRSLNISITDFQSTPSKFFSPTNTSQLLVYNKNFTEDFSRTKKTSPTGSENLSDNILKPQYAYRYSSLHSKLQKNLLGSENFQRIDNGVLTP</sequence>
<gene>
    <name evidence="1" type="ORF">SteCoe_37354</name>
</gene>
<dbReference type="Proteomes" id="UP000187209">
    <property type="component" value="Unassembled WGS sequence"/>
</dbReference>